<name>A0A2K8MFZ5_9SPHN</name>
<reference evidence="1 2" key="1">
    <citation type="submission" date="2017-11" db="EMBL/GenBank/DDBJ databases">
        <title>Complete genome sequence of Sphingomonas sp. Strain Cra20, a psychrotolerant potential plant growth promoting rhizobacteria.</title>
        <authorList>
            <person name="Luo Y."/>
        </authorList>
    </citation>
    <scope>NUCLEOTIDE SEQUENCE [LARGE SCALE GENOMIC DNA]</scope>
    <source>
        <strain evidence="1 2">Cra20</strain>
    </source>
</reference>
<proteinExistence type="predicted"/>
<accession>A0A2K8MFZ5</accession>
<dbReference type="KEGG" id="sphc:CVN68_13195"/>
<dbReference type="Proteomes" id="UP000229081">
    <property type="component" value="Chromosome"/>
</dbReference>
<dbReference type="AlphaFoldDB" id="A0A2K8MFZ5"/>
<evidence type="ECO:0000313" key="1">
    <source>
        <dbReference type="EMBL" id="ATY32810.1"/>
    </source>
</evidence>
<dbReference type="EMBL" id="CP024923">
    <property type="protein sequence ID" value="ATY32810.1"/>
    <property type="molecule type" value="Genomic_DNA"/>
</dbReference>
<dbReference type="RefSeq" id="WP_100282617.1">
    <property type="nucleotide sequence ID" value="NZ_CP024923.1"/>
</dbReference>
<evidence type="ECO:0000313" key="2">
    <source>
        <dbReference type="Proteomes" id="UP000229081"/>
    </source>
</evidence>
<organism evidence="1 2">
    <name type="scientific">Sphingomonas psychrotolerans</name>
    <dbReference type="NCBI Taxonomy" id="1327635"/>
    <lineage>
        <taxon>Bacteria</taxon>
        <taxon>Pseudomonadati</taxon>
        <taxon>Pseudomonadota</taxon>
        <taxon>Alphaproteobacteria</taxon>
        <taxon>Sphingomonadales</taxon>
        <taxon>Sphingomonadaceae</taxon>
        <taxon>Sphingomonas</taxon>
    </lineage>
</organism>
<sequence length="73" mass="7885">MMGERTLAQGALFFSFSLERHVPADHLLHSIERFGQTPSSFAASASANSTSISLSGSAMPQIADMIRMLTLRT</sequence>
<dbReference type="OrthoDB" id="9774608at2"/>
<gene>
    <name evidence="1" type="ORF">CVN68_13195</name>
</gene>
<keyword evidence="2" id="KW-1185">Reference proteome</keyword>
<protein>
    <recommendedName>
        <fullName evidence="3">Transposase</fullName>
    </recommendedName>
</protein>
<evidence type="ECO:0008006" key="3">
    <source>
        <dbReference type="Google" id="ProtNLM"/>
    </source>
</evidence>